<dbReference type="HOGENOM" id="CLU_1860187_0_0_1"/>
<dbReference type="AlphaFoldDB" id="B0XHR2"/>
<dbReference type="Proteomes" id="UP000002320">
    <property type="component" value="Unassembled WGS sequence"/>
</dbReference>
<evidence type="ECO:0000313" key="1">
    <source>
        <dbReference type="EMBL" id="EDS28581.1"/>
    </source>
</evidence>
<dbReference type="EMBL" id="DS233192">
    <property type="protein sequence ID" value="EDS28581.1"/>
    <property type="molecule type" value="Genomic_DNA"/>
</dbReference>
<gene>
    <name evidence="2" type="primary">6053023</name>
    <name evidence="1" type="ORF">CpipJ_CPIJ018948</name>
</gene>
<dbReference type="KEGG" id="cqu:CpipJ_CPIJ018948"/>
<dbReference type="VEuPathDB" id="VectorBase:CPIJ018948"/>
<dbReference type="EnsemblMetazoa" id="CPIJ018948-RA">
    <property type="protein sequence ID" value="CPIJ018948-PA"/>
    <property type="gene ID" value="CPIJ018948"/>
</dbReference>
<protein>
    <submittedName>
        <fullName evidence="1 2">Uncharacterized protein</fullName>
    </submittedName>
</protein>
<evidence type="ECO:0000313" key="2">
    <source>
        <dbReference type="EnsemblMetazoa" id="CPIJ018948-PA"/>
    </source>
</evidence>
<keyword evidence="3" id="KW-1185">Reference proteome</keyword>
<sequence length="157" mass="17744">MSSETLTYQEGSQTEWMVFFRPTQKPLYFVQITKDVQKHYPGVVECTKLNKSKLRVIVNSAVRANQIVTDLRFSIEYRVWILAHKVVIDGEVTDDGLTLGDIANAVGASRTPNFQLWRPSSALEEIGQRYHRGGPEEVHSYCLVPGDFCRVSSSGLH</sequence>
<organism>
    <name type="scientific">Culex quinquefasciatus</name>
    <name type="common">Southern house mosquito</name>
    <name type="synonym">Culex pungens</name>
    <dbReference type="NCBI Taxonomy" id="7176"/>
    <lineage>
        <taxon>Eukaryota</taxon>
        <taxon>Metazoa</taxon>
        <taxon>Ecdysozoa</taxon>
        <taxon>Arthropoda</taxon>
        <taxon>Hexapoda</taxon>
        <taxon>Insecta</taxon>
        <taxon>Pterygota</taxon>
        <taxon>Neoptera</taxon>
        <taxon>Endopterygota</taxon>
        <taxon>Diptera</taxon>
        <taxon>Nematocera</taxon>
        <taxon>Culicoidea</taxon>
        <taxon>Culicidae</taxon>
        <taxon>Culicinae</taxon>
        <taxon>Culicini</taxon>
        <taxon>Culex</taxon>
        <taxon>Culex</taxon>
    </lineage>
</organism>
<name>B0XHR2_CULQU</name>
<reference evidence="2" key="2">
    <citation type="submission" date="2021-02" db="UniProtKB">
        <authorList>
            <consortium name="EnsemblMetazoa"/>
        </authorList>
    </citation>
    <scope>IDENTIFICATION</scope>
    <source>
        <strain evidence="2">JHB</strain>
    </source>
</reference>
<dbReference type="InParanoid" id="B0XHR2"/>
<evidence type="ECO:0000313" key="3">
    <source>
        <dbReference type="Proteomes" id="UP000002320"/>
    </source>
</evidence>
<accession>B0XHR2</accession>
<reference evidence="1" key="1">
    <citation type="submission" date="2007-03" db="EMBL/GenBank/DDBJ databases">
        <title>Annotation of Culex pipiens quinquefasciatus.</title>
        <authorList>
            <consortium name="The Broad Institute Genome Sequencing Platform"/>
            <person name="Atkinson P.W."/>
            <person name="Hemingway J."/>
            <person name="Christensen B.M."/>
            <person name="Higgs S."/>
            <person name="Kodira C."/>
            <person name="Hannick L."/>
            <person name="Megy K."/>
            <person name="O'Leary S."/>
            <person name="Pearson M."/>
            <person name="Haas B.J."/>
            <person name="Mauceli E."/>
            <person name="Wortman J.R."/>
            <person name="Lee N.H."/>
            <person name="Guigo R."/>
            <person name="Stanke M."/>
            <person name="Alvarado L."/>
            <person name="Amedeo P."/>
            <person name="Antoine C.H."/>
            <person name="Arensburger P."/>
            <person name="Bidwell S.L."/>
            <person name="Crawford M."/>
            <person name="Camaro F."/>
            <person name="Devon K."/>
            <person name="Engels R."/>
            <person name="Hammond M."/>
            <person name="Howarth C."/>
            <person name="Koehrsen M."/>
            <person name="Lawson D."/>
            <person name="Montgomery P."/>
            <person name="Nene V."/>
            <person name="Nusbaum C."/>
            <person name="Puiu D."/>
            <person name="Romero-Severson J."/>
            <person name="Severson D.W."/>
            <person name="Shumway M."/>
            <person name="Sisk P."/>
            <person name="Stolte C."/>
            <person name="Zeng Q."/>
            <person name="Eisenstadt E."/>
            <person name="Fraser-Liggett C."/>
            <person name="Strausberg R."/>
            <person name="Galagan J."/>
            <person name="Birren B."/>
            <person name="Collins F.H."/>
        </authorList>
    </citation>
    <scope>NUCLEOTIDE SEQUENCE [LARGE SCALE GENOMIC DNA]</scope>
    <source>
        <strain evidence="1">JHB</strain>
    </source>
</reference>
<proteinExistence type="predicted"/>